<organism evidence="2 3">
    <name type="scientific">Candidatus Jidaibacter acanthamoebae</name>
    <dbReference type="NCBI Taxonomy" id="86105"/>
    <lineage>
        <taxon>Bacteria</taxon>
        <taxon>Pseudomonadati</taxon>
        <taxon>Pseudomonadota</taxon>
        <taxon>Alphaproteobacteria</taxon>
        <taxon>Rickettsiales</taxon>
        <taxon>Candidatus Midichloriaceae</taxon>
        <taxon>Candidatus Jidaibacter</taxon>
    </lineage>
</organism>
<keyword evidence="3" id="KW-1185">Reference proteome</keyword>
<reference evidence="2 3" key="1">
    <citation type="submission" date="2014-11" db="EMBL/GenBank/DDBJ databases">
        <title>A Rickettsiales Symbiont of Amoebae With Ancient Features.</title>
        <authorList>
            <person name="Schulz F."/>
            <person name="Martijn J."/>
            <person name="Wascher F."/>
            <person name="Kostanjsek R."/>
            <person name="Ettema T.J."/>
            <person name="Horn M."/>
        </authorList>
    </citation>
    <scope>NUCLEOTIDE SEQUENCE [LARGE SCALE GENOMIC DNA]</scope>
    <source>
        <strain evidence="2 3">UWC36</strain>
    </source>
</reference>
<sequence length="142" mass="15722">MRLTLHTDYAFRILMHLTANNESLSTIDQIAKIYNISKNHLVKVVNTLVKAGFVEAIRGKGGGLRLAFKPKEINLGAVVRATEPDFALVECFLPTNSCIISPTCGLKHIFNKAISNFLKELDSYNLHDLSLNKEKIAGIAKI</sequence>
<accession>A0A0C1N015</accession>
<dbReference type="GO" id="GO:0003677">
    <property type="term" value="F:DNA binding"/>
    <property type="evidence" value="ECO:0007669"/>
    <property type="project" value="UniProtKB-KW"/>
</dbReference>
<protein>
    <submittedName>
        <fullName evidence="2">HTH-type transcriptional regulator NsrR</fullName>
    </submittedName>
</protein>
<dbReference type="PROSITE" id="PS51197">
    <property type="entry name" value="HTH_RRF2_2"/>
    <property type="match status" value="1"/>
</dbReference>
<proteinExistence type="predicted"/>
<dbReference type="AlphaFoldDB" id="A0A0C1N015"/>
<dbReference type="GO" id="GO:0005829">
    <property type="term" value="C:cytosol"/>
    <property type="evidence" value="ECO:0007669"/>
    <property type="project" value="TreeGrafter"/>
</dbReference>
<dbReference type="InterPro" id="IPR036390">
    <property type="entry name" value="WH_DNA-bd_sf"/>
</dbReference>
<dbReference type="InterPro" id="IPR000944">
    <property type="entry name" value="Tscrpt_reg_Rrf2"/>
</dbReference>
<dbReference type="Proteomes" id="UP000031258">
    <property type="component" value="Unassembled WGS sequence"/>
</dbReference>
<evidence type="ECO:0000256" key="1">
    <source>
        <dbReference type="ARBA" id="ARBA00023125"/>
    </source>
</evidence>
<gene>
    <name evidence="2" type="primary">nsrR_2</name>
    <name evidence="2" type="ORF">NF27_DP02050</name>
</gene>
<dbReference type="Pfam" id="PF02082">
    <property type="entry name" value="Rrf2"/>
    <property type="match status" value="1"/>
</dbReference>
<dbReference type="InterPro" id="IPR036388">
    <property type="entry name" value="WH-like_DNA-bd_sf"/>
</dbReference>
<keyword evidence="1" id="KW-0238">DNA-binding</keyword>
<evidence type="ECO:0000313" key="2">
    <source>
        <dbReference type="EMBL" id="KIE05661.1"/>
    </source>
</evidence>
<evidence type="ECO:0000313" key="3">
    <source>
        <dbReference type="Proteomes" id="UP000031258"/>
    </source>
</evidence>
<dbReference type="GO" id="GO:0003700">
    <property type="term" value="F:DNA-binding transcription factor activity"/>
    <property type="evidence" value="ECO:0007669"/>
    <property type="project" value="TreeGrafter"/>
</dbReference>
<dbReference type="STRING" id="86105.NF27_DP02050"/>
<dbReference type="PANTHER" id="PTHR33221">
    <property type="entry name" value="WINGED HELIX-TURN-HELIX TRANSCRIPTIONAL REGULATOR, RRF2 FAMILY"/>
    <property type="match status" value="1"/>
</dbReference>
<dbReference type="NCBIfam" id="TIGR00738">
    <property type="entry name" value="rrf2_super"/>
    <property type="match status" value="1"/>
</dbReference>
<dbReference type="SUPFAM" id="SSF46785">
    <property type="entry name" value="Winged helix' DNA-binding domain"/>
    <property type="match status" value="1"/>
</dbReference>
<name>A0A0C1N015_9RICK</name>
<dbReference type="PANTHER" id="PTHR33221:SF4">
    <property type="entry name" value="HTH-TYPE TRANSCRIPTIONAL REPRESSOR NSRR"/>
    <property type="match status" value="1"/>
</dbReference>
<dbReference type="OrthoDB" id="9802344at2"/>
<dbReference type="Gene3D" id="1.10.10.10">
    <property type="entry name" value="Winged helix-like DNA-binding domain superfamily/Winged helix DNA-binding domain"/>
    <property type="match status" value="1"/>
</dbReference>
<dbReference type="PATRIC" id="fig|86105.3.peg.756"/>
<dbReference type="EMBL" id="JSWE01000092">
    <property type="protein sequence ID" value="KIE05661.1"/>
    <property type="molecule type" value="Genomic_DNA"/>
</dbReference>
<dbReference type="RefSeq" id="WP_039455959.1">
    <property type="nucleotide sequence ID" value="NZ_JSWE01000092.1"/>
</dbReference>
<comment type="caution">
    <text evidence="2">The sequence shown here is derived from an EMBL/GenBank/DDBJ whole genome shotgun (WGS) entry which is preliminary data.</text>
</comment>